<feature type="transmembrane region" description="Helical" evidence="1">
    <location>
        <begin position="121"/>
        <end position="142"/>
    </location>
</feature>
<keyword evidence="3" id="KW-1185">Reference proteome</keyword>
<evidence type="ECO:0000256" key="1">
    <source>
        <dbReference type="SAM" id="Phobius"/>
    </source>
</evidence>
<feature type="transmembrane region" description="Helical" evidence="1">
    <location>
        <begin position="44"/>
        <end position="69"/>
    </location>
</feature>
<sequence length="146" mass="16470">MYSFFKNFHSGFRYIVFILIVLAIIQALAGWLGKKPYTEGNRKMNLFAMISAHTQLLIGLVLYFISPWVKFTADTMKDHDLRYWTVEHITMMIIAIALITVGHSKSKKAATPEAKHRAIAIFYTLATVIIVVAILQSGRGLFGMSS</sequence>
<proteinExistence type="predicted"/>
<dbReference type="KEGG" id="mmab:HQ865_21635"/>
<keyword evidence="1" id="KW-0812">Transmembrane</keyword>
<dbReference type="AlphaFoldDB" id="A0A7D4QAZ1"/>
<keyword evidence="1" id="KW-0472">Membrane</keyword>
<dbReference type="Proteomes" id="UP000505355">
    <property type="component" value="Chromosome"/>
</dbReference>
<accession>A0A7D4QAZ1</accession>
<feature type="transmembrane region" description="Helical" evidence="1">
    <location>
        <begin position="81"/>
        <end position="101"/>
    </location>
</feature>
<reference evidence="2 3" key="1">
    <citation type="submission" date="2020-05" db="EMBL/GenBank/DDBJ databases">
        <title>Mucilaginibacter mali sp. nov.</title>
        <authorList>
            <person name="Kim H.S."/>
            <person name="Lee K.C."/>
            <person name="Suh M.K."/>
            <person name="Kim J.-S."/>
            <person name="Han K.-I."/>
            <person name="Eom M.K."/>
            <person name="Shin Y.K."/>
            <person name="Lee J.-S."/>
        </authorList>
    </citation>
    <scope>NUCLEOTIDE SEQUENCE [LARGE SCALE GENOMIC DNA]</scope>
    <source>
        <strain evidence="2 3">G2-14</strain>
    </source>
</reference>
<keyword evidence="1" id="KW-1133">Transmembrane helix</keyword>
<evidence type="ECO:0000313" key="3">
    <source>
        <dbReference type="Proteomes" id="UP000505355"/>
    </source>
</evidence>
<dbReference type="RefSeq" id="WP_173416902.1">
    <property type="nucleotide sequence ID" value="NZ_CP054139.1"/>
</dbReference>
<dbReference type="EMBL" id="CP054139">
    <property type="protein sequence ID" value="QKJ32251.1"/>
    <property type="molecule type" value="Genomic_DNA"/>
</dbReference>
<feature type="transmembrane region" description="Helical" evidence="1">
    <location>
        <begin position="12"/>
        <end position="32"/>
    </location>
</feature>
<evidence type="ECO:0000313" key="2">
    <source>
        <dbReference type="EMBL" id="QKJ32251.1"/>
    </source>
</evidence>
<name>A0A7D4QAZ1_9SPHI</name>
<gene>
    <name evidence="2" type="ORF">HQ865_21635</name>
</gene>
<protein>
    <submittedName>
        <fullName evidence="2">Cytochrome B</fullName>
    </submittedName>
</protein>
<organism evidence="2 3">
    <name type="scientific">Mucilaginibacter mali</name>
    <dbReference type="NCBI Taxonomy" id="2740462"/>
    <lineage>
        <taxon>Bacteria</taxon>
        <taxon>Pseudomonadati</taxon>
        <taxon>Bacteroidota</taxon>
        <taxon>Sphingobacteriia</taxon>
        <taxon>Sphingobacteriales</taxon>
        <taxon>Sphingobacteriaceae</taxon>
        <taxon>Mucilaginibacter</taxon>
    </lineage>
</organism>